<name>A0AA88LFQ4_ARTSF</name>
<feature type="non-terminal residue" evidence="2">
    <location>
        <position position="1"/>
    </location>
</feature>
<protein>
    <submittedName>
        <fullName evidence="2">Uncharacterized protein</fullName>
    </submittedName>
</protein>
<dbReference type="Proteomes" id="UP001187531">
    <property type="component" value="Unassembled WGS sequence"/>
</dbReference>
<evidence type="ECO:0000313" key="2">
    <source>
        <dbReference type="EMBL" id="KAK2725024.1"/>
    </source>
</evidence>
<comment type="caution">
    <text evidence="2">The sequence shown here is derived from an EMBL/GenBank/DDBJ whole genome shotgun (WGS) entry which is preliminary data.</text>
</comment>
<gene>
    <name evidence="2" type="ORF">QYM36_001469</name>
</gene>
<organism evidence="2 3">
    <name type="scientific">Artemia franciscana</name>
    <name type="common">Brine shrimp</name>
    <name type="synonym">Artemia sanfranciscana</name>
    <dbReference type="NCBI Taxonomy" id="6661"/>
    <lineage>
        <taxon>Eukaryota</taxon>
        <taxon>Metazoa</taxon>
        <taxon>Ecdysozoa</taxon>
        <taxon>Arthropoda</taxon>
        <taxon>Crustacea</taxon>
        <taxon>Branchiopoda</taxon>
        <taxon>Anostraca</taxon>
        <taxon>Artemiidae</taxon>
        <taxon>Artemia</taxon>
    </lineage>
</organism>
<evidence type="ECO:0000256" key="1">
    <source>
        <dbReference type="SAM" id="MobiDB-lite"/>
    </source>
</evidence>
<reference evidence="2" key="1">
    <citation type="submission" date="2023-07" db="EMBL/GenBank/DDBJ databases">
        <title>Chromosome-level genome assembly of Artemia franciscana.</title>
        <authorList>
            <person name="Jo E."/>
        </authorList>
    </citation>
    <scope>NUCLEOTIDE SEQUENCE</scope>
    <source>
        <tissue evidence="2">Whole body</tissue>
    </source>
</reference>
<keyword evidence="3" id="KW-1185">Reference proteome</keyword>
<dbReference type="AlphaFoldDB" id="A0AA88LFQ4"/>
<sequence length="142" mass="16212">MVRDATKRFGGDLKDMKRDIAGFGRDVRNRLVQPQDTTTVSRKFQEKVQKGPKSLLKSPKGATRTSGMLPTSGKDFEQLVNYDSDEDKRKEGFRIEDLGLRSRDGKGDEGIKSDQTFSMETFHATLRHTEREFDNVLRKADK</sequence>
<accession>A0AA88LFQ4</accession>
<evidence type="ECO:0000313" key="3">
    <source>
        <dbReference type="Proteomes" id="UP001187531"/>
    </source>
</evidence>
<dbReference type="EMBL" id="JAVRJZ010000003">
    <property type="protein sequence ID" value="KAK2725024.1"/>
    <property type="molecule type" value="Genomic_DNA"/>
</dbReference>
<feature type="region of interest" description="Disordered" evidence="1">
    <location>
        <begin position="36"/>
        <end position="75"/>
    </location>
</feature>
<proteinExistence type="predicted"/>